<comment type="subcellular location">
    <subcellularLocation>
        <location evidence="1 7">Cell outer membrane</location>
        <topology evidence="1 7">Multi-pass membrane protein</topology>
    </subcellularLocation>
</comment>
<feature type="domain" description="TonB-dependent receptor plug" evidence="8">
    <location>
        <begin position="5"/>
        <end position="81"/>
    </location>
</feature>
<evidence type="ECO:0000313" key="9">
    <source>
        <dbReference type="EMBL" id="SDE34351.1"/>
    </source>
</evidence>
<sequence length="899" mass="100078">MQGSAAGVSVISSGGQPGDNPSIYIRGIGSINASTQPLIVLDGVPYSGNINNITQDQVESMTLLKDASSTALYGSRAANGVIVITTKSGKRNSKPTVNMTSLVGVSAPAVELYKKLGAAEYLEYAWQGLKNKYQYTDNNTEAEARQKATNELIDNLKYNPTDKDMPVGIDGKLVPGTKLLWDTDWEKAILNKAAFKQEHRFDVSGGSSDTRYFISADYLNMNGSVKTSNFERVGVRMNLDSKANNWLDVGLKSAYTSSEQIYPTQSGATYASAIQWINSVANIYPLYRRDENGNFVYDAFGGKIYDYGNNGIKINQGRPLYENENAVGALYNNQSRIRRYSFLANGYAEAHITKDFSLKSQLGYEQYARDDYGYTNYLVGAASSVSGRVSQYRNLGKTVNFTNSANYNAKFGNHGLTAQGIFEVYQFTYDYLGAQGTGFLPNVYELNGSTKPESVAGYVNRERMVSYLARLAYDYNNKYFIEGSFRRDGSSKFSPETRWGNFYSFGGSWMISNENFLKGSKVLNQLKLRASYGELGNNSGIGYFPYLSLFDTGWNQLDNTGVLLGSISDYLLTWEKTASSNIGLDFGFFNNRISGNIDYFVKKSVDLIYSKPLPGSTGNTSITTNVGSIKNYGVEFTVNTKNIKAKNFTWNSNFNISFVKNRITELTQKSFLNGSKRWEVGKSLYDFFIPVWLGVDSEDGMGVWQTKTIEADGMVTYGKTKNYTEANSETNREYVGSSLPDFTGGFSNYFKWGNFDLNALFNFSFGSYIYDGQYAGLMSGFSTLGYQQSVDVKNAWTKPGDNTNVPINIVGQNNNNSTSTRFLFKNDYIRLKSLTFGYNIPKELTSSFGVSNFRIFLQADNVWTWQTHKGIDPEQSIAGTTNNRSYNLKTISLGLNLNF</sequence>
<dbReference type="SUPFAM" id="SSF56935">
    <property type="entry name" value="Porins"/>
    <property type="match status" value="1"/>
</dbReference>
<keyword evidence="5 7" id="KW-0472">Membrane</keyword>
<dbReference type="InterPro" id="IPR012910">
    <property type="entry name" value="Plug_dom"/>
</dbReference>
<gene>
    <name evidence="9" type="ORF">SAMN05421544_10753</name>
</gene>
<dbReference type="GO" id="GO:0009279">
    <property type="term" value="C:cell outer membrane"/>
    <property type="evidence" value="ECO:0007669"/>
    <property type="project" value="UniProtKB-SubCell"/>
</dbReference>
<evidence type="ECO:0000256" key="2">
    <source>
        <dbReference type="ARBA" id="ARBA00022448"/>
    </source>
</evidence>
<dbReference type="Gene3D" id="2.40.170.20">
    <property type="entry name" value="TonB-dependent receptor, beta-barrel domain"/>
    <property type="match status" value="1"/>
</dbReference>
<dbReference type="InterPro" id="IPR023997">
    <property type="entry name" value="TonB-dep_OMP_SusC/RagA_CS"/>
</dbReference>
<comment type="similarity">
    <text evidence="7">Belongs to the TonB-dependent receptor family.</text>
</comment>
<evidence type="ECO:0000259" key="8">
    <source>
        <dbReference type="Pfam" id="PF07715"/>
    </source>
</evidence>
<keyword evidence="4 7" id="KW-0812">Transmembrane</keyword>
<evidence type="ECO:0000313" key="10">
    <source>
        <dbReference type="Proteomes" id="UP000198517"/>
    </source>
</evidence>
<evidence type="ECO:0000256" key="1">
    <source>
        <dbReference type="ARBA" id="ARBA00004571"/>
    </source>
</evidence>
<evidence type="ECO:0000256" key="4">
    <source>
        <dbReference type="ARBA" id="ARBA00022692"/>
    </source>
</evidence>
<organism evidence="9 10">
    <name type="scientific">Riemerella columbipharyngis</name>
    <dbReference type="NCBI Taxonomy" id="1071918"/>
    <lineage>
        <taxon>Bacteria</taxon>
        <taxon>Pseudomonadati</taxon>
        <taxon>Bacteroidota</taxon>
        <taxon>Flavobacteriia</taxon>
        <taxon>Flavobacteriales</taxon>
        <taxon>Weeksellaceae</taxon>
        <taxon>Riemerella</taxon>
    </lineage>
</organism>
<protein>
    <submittedName>
        <fullName evidence="9">TonB-linked outer membrane protein, SusC/RagA family</fullName>
    </submittedName>
</protein>
<evidence type="ECO:0000256" key="7">
    <source>
        <dbReference type="PROSITE-ProRule" id="PRU01360"/>
    </source>
</evidence>
<dbReference type="STRING" id="1071918.SAMN05421544_10753"/>
<keyword evidence="3 7" id="KW-1134">Transmembrane beta strand</keyword>
<dbReference type="PROSITE" id="PS52016">
    <property type="entry name" value="TONB_DEPENDENT_REC_3"/>
    <property type="match status" value="1"/>
</dbReference>
<dbReference type="InterPro" id="IPR036942">
    <property type="entry name" value="Beta-barrel_TonB_sf"/>
</dbReference>
<dbReference type="InterPro" id="IPR037066">
    <property type="entry name" value="Plug_dom_sf"/>
</dbReference>
<proteinExistence type="inferred from homology"/>
<keyword evidence="10" id="KW-1185">Reference proteome</keyword>
<dbReference type="Gene3D" id="2.170.130.10">
    <property type="entry name" value="TonB-dependent receptor, plug domain"/>
    <property type="match status" value="1"/>
</dbReference>
<keyword evidence="6 7" id="KW-0998">Cell outer membrane</keyword>
<evidence type="ECO:0000256" key="3">
    <source>
        <dbReference type="ARBA" id="ARBA00022452"/>
    </source>
</evidence>
<dbReference type="NCBIfam" id="TIGR04056">
    <property type="entry name" value="OMP_RagA_SusC"/>
    <property type="match status" value="1"/>
</dbReference>
<dbReference type="Proteomes" id="UP000198517">
    <property type="component" value="Unassembled WGS sequence"/>
</dbReference>
<name>A0A1G7C4W2_9FLAO</name>
<dbReference type="InterPro" id="IPR039426">
    <property type="entry name" value="TonB-dep_rcpt-like"/>
</dbReference>
<reference evidence="9 10" key="1">
    <citation type="submission" date="2016-10" db="EMBL/GenBank/DDBJ databases">
        <authorList>
            <person name="de Groot N.N."/>
        </authorList>
    </citation>
    <scope>NUCLEOTIDE SEQUENCE [LARGE SCALE GENOMIC DNA]</scope>
    <source>
        <strain evidence="9 10">DSM 24015</strain>
    </source>
</reference>
<dbReference type="NCBIfam" id="TIGR04057">
    <property type="entry name" value="SusC_RagA_signa"/>
    <property type="match status" value="1"/>
</dbReference>
<dbReference type="Pfam" id="PF07715">
    <property type="entry name" value="Plug"/>
    <property type="match status" value="1"/>
</dbReference>
<dbReference type="EMBL" id="FNAS01000007">
    <property type="protein sequence ID" value="SDE34351.1"/>
    <property type="molecule type" value="Genomic_DNA"/>
</dbReference>
<dbReference type="OrthoDB" id="9768177at2"/>
<evidence type="ECO:0000256" key="6">
    <source>
        <dbReference type="ARBA" id="ARBA00023237"/>
    </source>
</evidence>
<dbReference type="InterPro" id="IPR023996">
    <property type="entry name" value="TonB-dep_OMP_SusC/RagA"/>
</dbReference>
<accession>A0A1G7C4W2</accession>
<evidence type="ECO:0000256" key="5">
    <source>
        <dbReference type="ARBA" id="ARBA00023136"/>
    </source>
</evidence>
<keyword evidence="2 7" id="KW-0813">Transport</keyword>
<dbReference type="AlphaFoldDB" id="A0A1G7C4W2"/>